<evidence type="ECO:0000313" key="2">
    <source>
        <dbReference type="EMBL" id="EYU23143.1"/>
    </source>
</evidence>
<feature type="region of interest" description="Disordered" evidence="1">
    <location>
        <begin position="1"/>
        <end position="199"/>
    </location>
</feature>
<sequence>MATSAFKSTTKRASVGGSSSEDSSRSLRRSRSVSRFSPRSIDPEPTEEYRNPTPPPPQFPEISLDDLALEFFSRNENEDNKGRVERKEREGRSVSRPGQIGRWASDTASSQRRGRSVSRPRGEVVSTSGSAPGAKNVSSYDTGGSRRRRSLSVAARSQLSDSENEADHFRNSSGCANLKAPVSGKGQMPKETALSNRRLGRTQSHKDLHLLPDDYSLERRKHDLLTEMLIEEQREREVSIMVKELPSSRTSALTEKSSHARKKSRDKHRASKRLTEEAEKYLEDFISNVEDTDISSFDGERSDGSSILGATIKVGETYKSPTGPISYNYGEMDGVSLPWLQLETGQCGSLSSIIKAHTLVTPKTLQWDSEKGMVSLNNRSDRSTSSCGSWSPCHSSGREETCQVRQLGDERKSRYDFGEQLKLRKNEEVLFEIYRERNRISSGCLLLCTGVLY</sequence>
<feature type="compositionally biased region" description="Polar residues" evidence="1">
    <location>
        <begin position="1"/>
        <end position="12"/>
    </location>
</feature>
<proteinExistence type="predicted"/>
<dbReference type="STRING" id="4155.A0A022Q7C9"/>
<feature type="compositionally biased region" description="Polar residues" evidence="1">
    <location>
        <begin position="125"/>
        <end position="142"/>
    </location>
</feature>
<dbReference type="AlphaFoldDB" id="A0A022Q7C9"/>
<accession>A0A022Q7C9</accession>
<evidence type="ECO:0000256" key="1">
    <source>
        <dbReference type="SAM" id="MobiDB-lite"/>
    </source>
</evidence>
<protein>
    <submittedName>
        <fullName evidence="2">Uncharacterized protein</fullName>
    </submittedName>
</protein>
<feature type="compositionally biased region" description="Basic residues" evidence="1">
    <location>
        <begin position="259"/>
        <end position="272"/>
    </location>
</feature>
<organism evidence="2 3">
    <name type="scientific">Erythranthe guttata</name>
    <name type="common">Yellow monkey flower</name>
    <name type="synonym">Mimulus guttatus</name>
    <dbReference type="NCBI Taxonomy" id="4155"/>
    <lineage>
        <taxon>Eukaryota</taxon>
        <taxon>Viridiplantae</taxon>
        <taxon>Streptophyta</taxon>
        <taxon>Embryophyta</taxon>
        <taxon>Tracheophyta</taxon>
        <taxon>Spermatophyta</taxon>
        <taxon>Magnoliopsida</taxon>
        <taxon>eudicotyledons</taxon>
        <taxon>Gunneridae</taxon>
        <taxon>Pentapetalae</taxon>
        <taxon>asterids</taxon>
        <taxon>lamiids</taxon>
        <taxon>Lamiales</taxon>
        <taxon>Phrymaceae</taxon>
        <taxon>Erythranthe</taxon>
    </lineage>
</organism>
<dbReference type="eggNOG" id="KOG0663">
    <property type="taxonomic scope" value="Eukaryota"/>
</dbReference>
<evidence type="ECO:0000313" key="3">
    <source>
        <dbReference type="Proteomes" id="UP000030748"/>
    </source>
</evidence>
<gene>
    <name evidence="2" type="ORF">MIMGU_mgv1a006204mg</name>
</gene>
<dbReference type="EMBL" id="KI632182">
    <property type="protein sequence ID" value="EYU23143.1"/>
    <property type="molecule type" value="Genomic_DNA"/>
</dbReference>
<dbReference type="PANTHER" id="PTHR34466:SF1">
    <property type="entry name" value="OS06G0609800 PROTEIN"/>
    <property type="match status" value="1"/>
</dbReference>
<name>A0A022Q7C9_ERYGU</name>
<feature type="region of interest" description="Disordered" evidence="1">
    <location>
        <begin position="245"/>
        <end position="273"/>
    </location>
</feature>
<feature type="compositionally biased region" description="Basic and acidic residues" evidence="1">
    <location>
        <begin position="73"/>
        <end position="93"/>
    </location>
</feature>
<dbReference type="Proteomes" id="UP000030748">
    <property type="component" value="Unassembled WGS sequence"/>
</dbReference>
<keyword evidence="3" id="KW-1185">Reference proteome</keyword>
<reference evidence="2 3" key="1">
    <citation type="journal article" date="2013" name="Proc. Natl. Acad. Sci. U.S.A.">
        <title>Fine-scale variation in meiotic recombination in Mimulus inferred from population shotgun sequencing.</title>
        <authorList>
            <person name="Hellsten U."/>
            <person name="Wright K.M."/>
            <person name="Jenkins J."/>
            <person name="Shu S."/>
            <person name="Yuan Y."/>
            <person name="Wessler S.R."/>
            <person name="Schmutz J."/>
            <person name="Willis J.H."/>
            <person name="Rokhsar D.S."/>
        </authorList>
    </citation>
    <scope>NUCLEOTIDE SEQUENCE [LARGE SCALE GENOMIC DNA]</scope>
    <source>
        <strain evidence="3">cv. DUN x IM62</strain>
    </source>
</reference>
<dbReference type="PANTHER" id="PTHR34466">
    <property type="entry name" value="OS11G0129800 PROTEIN"/>
    <property type="match status" value="1"/>
</dbReference>
<feature type="compositionally biased region" description="Low complexity" evidence="1">
    <location>
        <begin position="151"/>
        <end position="160"/>
    </location>
</feature>